<dbReference type="Gene3D" id="3.30.750.70">
    <property type="entry name" value="4-hydroxybutyrate coenzyme like domains"/>
    <property type="match status" value="1"/>
</dbReference>
<dbReference type="InParanoid" id="A0LMU1"/>
<feature type="domain" description="N-acetyltransferase" evidence="3">
    <location>
        <begin position="481"/>
        <end position="636"/>
    </location>
</feature>
<dbReference type="AlphaFoldDB" id="A0LMU1"/>
<dbReference type="SUPFAM" id="SSF55729">
    <property type="entry name" value="Acyl-CoA N-acyltransferases (Nat)"/>
    <property type="match status" value="1"/>
</dbReference>
<dbReference type="CDD" id="cd04301">
    <property type="entry name" value="NAT_SF"/>
    <property type="match status" value="1"/>
</dbReference>
<keyword evidence="2 4" id="KW-0808">Transferase</keyword>
<dbReference type="KEGG" id="sfu:Sfum_3070"/>
<dbReference type="EMBL" id="CP000478">
    <property type="protein sequence ID" value="ABK18743.1"/>
    <property type="molecule type" value="Genomic_DNA"/>
</dbReference>
<dbReference type="Gene3D" id="3.40.630.30">
    <property type="match status" value="1"/>
</dbReference>
<dbReference type="PROSITE" id="PS51186">
    <property type="entry name" value="GNAT"/>
    <property type="match status" value="1"/>
</dbReference>
<reference evidence="4 5" key="1">
    <citation type="submission" date="2006-10" db="EMBL/GenBank/DDBJ databases">
        <title>Complete sequence of Syntrophobacter fumaroxidans MPOB.</title>
        <authorList>
            <consortium name="US DOE Joint Genome Institute"/>
            <person name="Copeland A."/>
            <person name="Lucas S."/>
            <person name="Lapidus A."/>
            <person name="Barry K."/>
            <person name="Detter J.C."/>
            <person name="Glavina del Rio T."/>
            <person name="Hammon N."/>
            <person name="Israni S."/>
            <person name="Pitluck S."/>
            <person name="Goltsman E.G."/>
            <person name="Martinez M."/>
            <person name="Schmutz J."/>
            <person name="Larimer F."/>
            <person name="Land M."/>
            <person name="Hauser L."/>
            <person name="Kyrpides N."/>
            <person name="Kim E."/>
            <person name="Boone D.R."/>
            <person name="Brockman F."/>
            <person name="Culley D."/>
            <person name="Ferry J."/>
            <person name="Gunsalus R."/>
            <person name="McInerney M.J."/>
            <person name="Morrison M."/>
            <person name="Plugge C."/>
            <person name="Rohlin L."/>
            <person name="Scholten J."/>
            <person name="Sieber J."/>
            <person name="Stams A.J.M."/>
            <person name="Worm P."/>
            <person name="Henstra A.M."/>
            <person name="Richardson P."/>
        </authorList>
    </citation>
    <scope>NUCLEOTIDE SEQUENCE [LARGE SCALE GENOMIC DNA]</scope>
    <source>
        <strain evidence="5">DSM 10017 / MPOB</strain>
    </source>
</reference>
<dbReference type="OrthoDB" id="9801795at2"/>
<evidence type="ECO:0000259" key="3">
    <source>
        <dbReference type="PROSITE" id="PS51186"/>
    </source>
</evidence>
<evidence type="ECO:0000256" key="2">
    <source>
        <dbReference type="ARBA" id="ARBA00022679"/>
    </source>
</evidence>
<gene>
    <name evidence="4" type="ordered locus">Sfum_3070</name>
</gene>
<dbReference type="GO" id="GO:0006083">
    <property type="term" value="P:acetate metabolic process"/>
    <property type="evidence" value="ECO:0007669"/>
    <property type="project" value="InterPro"/>
</dbReference>
<dbReference type="RefSeq" id="WP_011699868.1">
    <property type="nucleotide sequence ID" value="NC_008554.1"/>
</dbReference>
<evidence type="ECO:0000313" key="4">
    <source>
        <dbReference type="EMBL" id="ABK18743.1"/>
    </source>
</evidence>
<name>A0LMU1_SYNFM</name>
<dbReference type="Gene3D" id="3.40.1080.10">
    <property type="entry name" value="Glutaconate Coenzyme A-transferase"/>
    <property type="match status" value="1"/>
</dbReference>
<dbReference type="SUPFAM" id="SSF100950">
    <property type="entry name" value="NagB/RpiA/CoA transferase-like"/>
    <property type="match status" value="2"/>
</dbReference>
<dbReference type="HOGENOM" id="CLU_030703_1_0_7"/>
<sequence>MRNSDTEAGNESRGAFEFSSPLSWRSLYKERLTTAERAIEAIKRGHRVFIGSGCSEPQHLAQALEEAIPLLADLEILHILSVGKTRYTEAGFDKCRLKSFFVASASREAVAQGRADYTPINLGDVPALFRSGAMPIDVALIQVSPPDEHGFCSYGIAVDIVKAAVESARLVIAQVNPQMPMTLGDSFIHIRDIHVLVEHEEPLLEVGLPLMNPIAQDIGRHVATLIEDGSTIRVGVGSISTAVLYALENKKDLGVHADMITDAYMHLVKKGVITNARKTLHPGKIVTSFCLGSRELYDFVDNNPMVAFHPIEYTNNYLVISENDQMVSINPGLEVDLTGQVCSDSMGYEIYSGVGGAIDFLRGARGSRGGKAIMVLPSTTLDGSTSRIVPVLTEGSGVVMTRGGVQYVVTEYGSAYLLGRSTRERALALIGIAHPDFREELMEAAETLNYLQADVSRGPSTRAVYPLDWEVSHSFDIQSKVFIRPVKPTDERAIKEFFYSLPKSESYIRFLSVMKVFPHYDVRSMVNIDYRREMSLIALVGEMSSQRVVAIARYVLDEATMTAEVDFAVHPEHSRQGLATVLVHHMAEGARKNGVKRLVAYISAGNERVFGVFQKTGFLVQSSFREGVYEIRVDLQERAQVCLLL</sequence>
<dbReference type="eggNOG" id="COG0427">
    <property type="taxonomic scope" value="Bacteria"/>
</dbReference>
<organism evidence="4 5">
    <name type="scientific">Syntrophobacter fumaroxidans (strain DSM 10017 / MPOB)</name>
    <dbReference type="NCBI Taxonomy" id="335543"/>
    <lineage>
        <taxon>Bacteria</taxon>
        <taxon>Pseudomonadati</taxon>
        <taxon>Thermodesulfobacteriota</taxon>
        <taxon>Syntrophobacteria</taxon>
        <taxon>Syntrophobacterales</taxon>
        <taxon>Syntrophobacteraceae</taxon>
        <taxon>Syntrophobacter</taxon>
    </lineage>
</organism>
<comment type="similarity">
    <text evidence="1">Belongs to the acetyl-CoA hydrolase/transferase family.</text>
</comment>
<dbReference type="InterPro" id="IPR046433">
    <property type="entry name" value="ActCoA_hydro"/>
</dbReference>
<dbReference type="InterPro" id="IPR026888">
    <property type="entry name" value="AcetylCoA_hyd_C"/>
</dbReference>
<dbReference type="Pfam" id="PF13336">
    <property type="entry name" value="AcetylCoA_hyd_C"/>
    <property type="match status" value="1"/>
</dbReference>
<evidence type="ECO:0000313" key="5">
    <source>
        <dbReference type="Proteomes" id="UP000001784"/>
    </source>
</evidence>
<dbReference type="GO" id="GO:0016747">
    <property type="term" value="F:acyltransferase activity, transferring groups other than amino-acyl groups"/>
    <property type="evidence" value="ECO:0007669"/>
    <property type="project" value="InterPro"/>
</dbReference>
<protein>
    <submittedName>
        <fullName evidence="4">Acetyl-CoA hydrolase/transferase</fullName>
    </submittedName>
</protein>
<dbReference type="InterPro" id="IPR003702">
    <property type="entry name" value="ActCoA_hydro_N"/>
</dbReference>
<dbReference type="GO" id="GO:0008775">
    <property type="term" value="F:acetate CoA-transferase activity"/>
    <property type="evidence" value="ECO:0007669"/>
    <property type="project" value="InterPro"/>
</dbReference>
<dbReference type="STRING" id="335543.Sfum_3070"/>
<keyword evidence="4" id="KW-0378">Hydrolase</keyword>
<dbReference type="InterPro" id="IPR038460">
    <property type="entry name" value="AcetylCoA_hyd_C_sf"/>
</dbReference>
<dbReference type="Pfam" id="PF00583">
    <property type="entry name" value="Acetyltransf_1"/>
    <property type="match status" value="1"/>
</dbReference>
<dbReference type="GO" id="GO:0016787">
    <property type="term" value="F:hydrolase activity"/>
    <property type="evidence" value="ECO:0007669"/>
    <property type="project" value="UniProtKB-KW"/>
</dbReference>
<dbReference type="Pfam" id="PF02550">
    <property type="entry name" value="AcetylCoA_hydro"/>
    <property type="match status" value="1"/>
</dbReference>
<dbReference type="Proteomes" id="UP000001784">
    <property type="component" value="Chromosome"/>
</dbReference>
<dbReference type="InterPro" id="IPR037171">
    <property type="entry name" value="NagB/RpiA_transferase-like"/>
</dbReference>
<dbReference type="Gene3D" id="3.40.1080.20">
    <property type="entry name" value="Acetyl-CoA hydrolase/transferase C-terminal domain"/>
    <property type="match status" value="1"/>
</dbReference>
<dbReference type="InterPro" id="IPR000182">
    <property type="entry name" value="GNAT_dom"/>
</dbReference>
<proteinExistence type="inferred from homology"/>
<evidence type="ECO:0000256" key="1">
    <source>
        <dbReference type="ARBA" id="ARBA00009632"/>
    </source>
</evidence>
<dbReference type="PANTHER" id="PTHR21432:SF20">
    <property type="entry name" value="ACETYL-COA HYDROLASE"/>
    <property type="match status" value="1"/>
</dbReference>
<dbReference type="InterPro" id="IPR016181">
    <property type="entry name" value="Acyl_CoA_acyltransferase"/>
</dbReference>
<dbReference type="PANTHER" id="PTHR21432">
    <property type="entry name" value="ACETYL-COA HYDROLASE-RELATED"/>
    <property type="match status" value="1"/>
</dbReference>
<keyword evidence="5" id="KW-1185">Reference proteome</keyword>
<accession>A0LMU1</accession>
<dbReference type="eggNOG" id="COG1670">
    <property type="taxonomic scope" value="Bacteria"/>
</dbReference>